<reference evidence="1" key="1">
    <citation type="submission" date="2021-01" db="EMBL/GenBank/DDBJ databases">
        <title>Whole genome shotgun sequence of Planosporangium mesophilum NBRC 109066.</title>
        <authorList>
            <person name="Komaki H."/>
            <person name="Tamura T."/>
        </authorList>
    </citation>
    <scope>NUCLEOTIDE SEQUENCE</scope>
    <source>
        <strain evidence="1">NBRC 109066</strain>
    </source>
</reference>
<evidence type="ECO:0000313" key="1">
    <source>
        <dbReference type="EMBL" id="GII24653.1"/>
    </source>
</evidence>
<dbReference type="Proteomes" id="UP000599074">
    <property type="component" value="Unassembled WGS sequence"/>
</dbReference>
<gene>
    <name evidence="1" type="ORF">Pme01_42500</name>
</gene>
<organism evidence="1 2">
    <name type="scientific">Planosporangium mesophilum</name>
    <dbReference type="NCBI Taxonomy" id="689768"/>
    <lineage>
        <taxon>Bacteria</taxon>
        <taxon>Bacillati</taxon>
        <taxon>Actinomycetota</taxon>
        <taxon>Actinomycetes</taxon>
        <taxon>Micromonosporales</taxon>
        <taxon>Micromonosporaceae</taxon>
        <taxon>Planosporangium</taxon>
    </lineage>
</organism>
<proteinExistence type="predicted"/>
<dbReference type="AlphaFoldDB" id="A0A8J3TDA2"/>
<name>A0A8J3TDA2_9ACTN</name>
<protein>
    <submittedName>
        <fullName evidence="1">Uncharacterized protein</fullName>
    </submittedName>
</protein>
<dbReference type="Gene3D" id="3.40.50.300">
    <property type="entry name" value="P-loop containing nucleotide triphosphate hydrolases"/>
    <property type="match status" value="1"/>
</dbReference>
<keyword evidence="2" id="KW-1185">Reference proteome</keyword>
<dbReference type="EMBL" id="BOON01000040">
    <property type="protein sequence ID" value="GII24653.1"/>
    <property type="molecule type" value="Genomic_DNA"/>
</dbReference>
<accession>A0A8J3TDA2</accession>
<comment type="caution">
    <text evidence="1">The sequence shown here is derived from an EMBL/GenBank/DDBJ whole genome shotgun (WGS) entry which is preliminary data.</text>
</comment>
<dbReference type="SUPFAM" id="SSF52540">
    <property type="entry name" value="P-loop containing nucleoside triphosphate hydrolases"/>
    <property type="match status" value="1"/>
</dbReference>
<dbReference type="RefSeq" id="WP_168114320.1">
    <property type="nucleotide sequence ID" value="NZ_BOON01000040.1"/>
</dbReference>
<evidence type="ECO:0000313" key="2">
    <source>
        <dbReference type="Proteomes" id="UP000599074"/>
    </source>
</evidence>
<sequence length="188" mass="21099">MPRLIVLNGPPGCGKSTLAQRYVDEHPLALNLDIDRIRGLLGRWRDDFYTAGLLARALAVAAARTHLVAGHDVVIPQFLARPDFLERLEHLAREVNADFHEIVLLDRGEDALRRFTDRSRAAADPAHVEAQQMLDRMGGLAELSAMYDRLVSMLAARPAAKVVHTEDGQVERAYREVLELLRPVPRDR</sequence>
<dbReference type="InterPro" id="IPR027417">
    <property type="entry name" value="P-loop_NTPase"/>
</dbReference>
<dbReference type="Pfam" id="PF13671">
    <property type="entry name" value="AAA_33"/>
    <property type="match status" value="1"/>
</dbReference>